<feature type="compositionally biased region" description="Polar residues" evidence="2">
    <location>
        <begin position="35"/>
        <end position="47"/>
    </location>
</feature>
<proteinExistence type="predicted"/>
<reference evidence="3 4" key="1">
    <citation type="submission" date="2020-08" db="EMBL/GenBank/DDBJ databases">
        <authorList>
            <person name="Hejnol A."/>
        </authorList>
    </citation>
    <scope>NUCLEOTIDE SEQUENCE [LARGE SCALE GENOMIC DNA]</scope>
</reference>
<gene>
    <name evidence="3" type="ORF">DGYR_LOCUS10938</name>
</gene>
<feature type="region of interest" description="Disordered" evidence="2">
    <location>
        <begin position="285"/>
        <end position="306"/>
    </location>
</feature>
<dbReference type="AlphaFoldDB" id="A0A7I8W5Q3"/>
<name>A0A7I8W5Q3_9ANNE</name>
<dbReference type="Proteomes" id="UP000549394">
    <property type="component" value="Unassembled WGS sequence"/>
</dbReference>
<keyword evidence="4" id="KW-1185">Reference proteome</keyword>
<evidence type="ECO:0000313" key="4">
    <source>
        <dbReference type="Proteomes" id="UP000549394"/>
    </source>
</evidence>
<dbReference type="EMBL" id="CAJFCJ010000019">
    <property type="protein sequence ID" value="CAD5123238.1"/>
    <property type="molecule type" value="Genomic_DNA"/>
</dbReference>
<feature type="region of interest" description="Disordered" evidence="2">
    <location>
        <begin position="35"/>
        <end position="57"/>
    </location>
</feature>
<comment type="caution">
    <text evidence="3">The sequence shown here is derived from an EMBL/GenBank/DDBJ whole genome shotgun (WGS) entry which is preliminary data.</text>
</comment>
<evidence type="ECO:0000256" key="1">
    <source>
        <dbReference type="SAM" id="Coils"/>
    </source>
</evidence>
<evidence type="ECO:0000313" key="3">
    <source>
        <dbReference type="EMBL" id="CAD5123238.1"/>
    </source>
</evidence>
<keyword evidence="1" id="KW-0175">Coiled coil</keyword>
<protein>
    <submittedName>
        <fullName evidence="3">DgyrCDS11596</fullName>
    </submittedName>
</protein>
<sequence length="306" mass="34973">MSNRSIVDQIELHPPSCLDKSWLVARNRNLCLPTTSASNLSQSTASKRSGKLSKKDRKISEKVRLEAELVQLRGMIKEERINVARLEEQVGRLYSQRRHLYQKAKFLQDELSAKENRLRHMQALLCEERTESAERLRQAEAEKAAVILDIERSRHKNEAHMAQLSTGVMSTLLAYRTLSDDYKVLLERLEEEEKLNQTLKKLYIKQLEDQTMYNLSRTNSIESFTEQTAPRLACASEVEDDAETCQCSSSLKKLKKNLKDDEGYGSLLVQFEQMKKATSDSILLSSLESSPPSPTNMTPTDRFSSL</sequence>
<accession>A0A7I8W5Q3</accession>
<feature type="compositionally biased region" description="Polar residues" evidence="2">
    <location>
        <begin position="295"/>
        <end position="306"/>
    </location>
</feature>
<organism evidence="3 4">
    <name type="scientific">Dimorphilus gyrociliatus</name>
    <dbReference type="NCBI Taxonomy" id="2664684"/>
    <lineage>
        <taxon>Eukaryota</taxon>
        <taxon>Metazoa</taxon>
        <taxon>Spiralia</taxon>
        <taxon>Lophotrochozoa</taxon>
        <taxon>Annelida</taxon>
        <taxon>Polychaeta</taxon>
        <taxon>Polychaeta incertae sedis</taxon>
        <taxon>Dinophilidae</taxon>
        <taxon>Dimorphilus</taxon>
    </lineage>
</organism>
<feature type="compositionally biased region" description="Basic residues" evidence="2">
    <location>
        <begin position="48"/>
        <end position="57"/>
    </location>
</feature>
<evidence type="ECO:0000256" key="2">
    <source>
        <dbReference type="SAM" id="MobiDB-lite"/>
    </source>
</evidence>
<feature type="coiled-coil region" evidence="1">
    <location>
        <begin position="62"/>
        <end position="202"/>
    </location>
</feature>